<proteinExistence type="predicted"/>
<name>A0A5Q0HC66_SACSY</name>
<feature type="region of interest" description="Disordered" evidence="1">
    <location>
        <begin position="39"/>
        <end position="77"/>
    </location>
</feature>
<dbReference type="AlphaFoldDB" id="A0A5Q0HC66"/>
<sequence>MSSLFGQVWLWSLLSFAAGVALTWLVMVRPAKRRLEEAEDRALAAPRSVTTATAVRERSSDWDAEPPRSLVDDVLTTEPPRYDVSDLKLDKREDLLEELDDEHRPLSDFEEEHDFPELEDDRPRSLFDRQAPETPAQPVPVHRGVEEEPEPPAEETRLLPPVPVAEVAPRREQPTAPPEVEAFRPREVWREETAVQDVYHEDEVPGRSGDEEDEPERGGVEETTLIPATELAEAIAEVDREEAQVWPEHDLTGHFAPVRVDERRGADGPRTEVMKPVPAEGARGAEAEPYSAPEPVEAAAPTQPRHASDDRPTDIRPLDVRPADVQAADVRSGDALAGEARSGEALSGEVRPAEVRPADPEPFEPVFVEPTPADPEPFVPPFVEPEAQEPAHPTSAAQPAPAEKKEEPARPRSLFEPLLTPEDELEPDPRPTPKPARPAGNDQPFVPKLAPELLASTSTTTTAGLPQRPVRQPGDRRTPPSQQPTPTPPPAEPLATPPPRPVRPRPVGFSPSTGGRPAGASTRYRSQEEGFNPRSPFGPGSVLPKSDGMAPAPEFQVKATLTGRRYFTNESANFRETRADVWFRTTADAEKAGFRQAP</sequence>
<gene>
    <name evidence="3" type="ORF">EKG83_44305</name>
</gene>
<evidence type="ECO:0000256" key="1">
    <source>
        <dbReference type="SAM" id="MobiDB-lite"/>
    </source>
</evidence>
<feature type="compositionally biased region" description="Pro residues" evidence="1">
    <location>
        <begin position="372"/>
        <end position="383"/>
    </location>
</feature>
<keyword evidence="2" id="KW-0472">Membrane</keyword>
<dbReference type="RefSeq" id="WP_153278811.1">
    <property type="nucleotide sequence ID" value="NZ_CP034550.1"/>
</dbReference>
<feature type="compositionally biased region" description="Low complexity" evidence="1">
    <location>
        <begin position="279"/>
        <end position="288"/>
    </location>
</feature>
<feature type="compositionally biased region" description="Low complexity" evidence="1">
    <location>
        <begin position="453"/>
        <end position="463"/>
    </location>
</feature>
<organism evidence="3 4">
    <name type="scientific">Saccharothrix syringae</name>
    <name type="common">Nocardiopsis syringae</name>
    <dbReference type="NCBI Taxonomy" id="103733"/>
    <lineage>
        <taxon>Bacteria</taxon>
        <taxon>Bacillati</taxon>
        <taxon>Actinomycetota</taxon>
        <taxon>Actinomycetes</taxon>
        <taxon>Pseudonocardiales</taxon>
        <taxon>Pseudonocardiaceae</taxon>
        <taxon>Saccharothrix</taxon>
    </lineage>
</organism>
<feature type="compositionally biased region" description="Basic and acidic residues" evidence="1">
    <location>
        <begin position="181"/>
        <end position="209"/>
    </location>
</feature>
<evidence type="ECO:0000256" key="2">
    <source>
        <dbReference type="SAM" id="Phobius"/>
    </source>
</evidence>
<dbReference type="Proteomes" id="UP000325787">
    <property type="component" value="Chromosome"/>
</dbReference>
<accession>A0A5Q0HC66</accession>
<feature type="compositionally biased region" description="Pro residues" evidence="1">
    <location>
        <begin position="481"/>
        <end position="501"/>
    </location>
</feature>
<feature type="compositionally biased region" description="Basic and acidic residues" evidence="1">
    <location>
        <begin position="121"/>
        <end position="131"/>
    </location>
</feature>
<keyword evidence="2" id="KW-0812">Transmembrane</keyword>
<keyword evidence="4" id="KW-1185">Reference proteome</keyword>
<feature type="compositionally biased region" description="Basic and acidic residues" evidence="1">
    <location>
        <begin position="306"/>
        <end position="322"/>
    </location>
</feature>
<evidence type="ECO:0000313" key="3">
    <source>
        <dbReference type="EMBL" id="QFZ23535.1"/>
    </source>
</evidence>
<protein>
    <submittedName>
        <fullName evidence="3">Uncharacterized protein</fullName>
    </submittedName>
</protein>
<feature type="compositionally biased region" description="Low complexity" evidence="1">
    <location>
        <begin position="384"/>
        <end position="401"/>
    </location>
</feature>
<dbReference type="EMBL" id="CP034550">
    <property type="protein sequence ID" value="QFZ23535.1"/>
    <property type="molecule type" value="Genomic_DNA"/>
</dbReference>
<dbReference type="KEGG" id="ssyi:EKG83_44305"/>
<reference evidence="4" key="1">
    <citation type="journal article" date="2021" name="Curr. Microbiol.">
        <title>Complete genome of nocamycin-producing strain Saccharothrix syringae NRRL B-16468 reveals the biosynthetic potential for secondary metabolites.</title>
        <authorList>
            <person name="Mo X."/>
            <person name="Yang S."/>
        </authorList>
    </citation>
    <scope>NUCLEOTIDE SEQUENCE [LARGE SCALE GENOMIC DNA]</scope>
    <source>
        <strain evidence="4">ATCC 51364 / DSM 43886 / JCM 6844 / KCTC 9398 / NBRC 14523 / NRRL B-16468 / INA 2240</strain>
    </source>
</reference>
<evidence type="ECO:0000313" key="4">
    <source>
        <dbReference type="Proteomes" id="UP000325787"/>
    </source>
</evidence>
<feature type="region of interest" description="Disordered" evidence="1">
    <location>
        <begin position="256"/>
        <end position="553"/>
    </location>
</feature>
<feature type="region of interest" description="Disordered" evidence="1">
    <location>
        <begin position="99"/>
        <end position="227"/>
    </location>
</feature>
<feature type="compositionally biased region" description="Acidic residues" evidence="1">
    <location>
        <begin position="108"/>
        <end position="120"/>
    </location>
</feature>
<feature type="transmembrane region" description="Helical" evidence="2">
    <location>
        <begin position="6"/>
        <end position="27"/>
    </location>
</feature>
<feature type="compositionally biased region" description="Basic and acidic residues" evidence="1">
    <location>
        <begin position="259"/>
        <end position="273"/>
    </location>
</feature>
<feature type="compositionally biased region" description="Low complexity" evidence="1">
    <location>
        <begin position="411"/>
        <end position="420"/>
    </location>
</feature>
<keyword evidence="2" id="KW-1133">Transmembrane helix</keyword>